<feature type="domain" description="Type II secretion system protein GspF" evidence="7">
    <location>
        <begin position="96"/>
        <end position="211"/>
    </location>
</feature>
<proteinExistence type="predicted"/>
<evidence type="ECO:0000256" key="3">
    <source>
        <dbReference type="ARBA" id="ARBA00022692"/>
    </source>
</evidence>
<evidence type="ECO:0000256" key="2">
    <source>
        <dbReference type="ARBA" id="ARBA00022475"/>
    </source>
</evidence>
<dbReference type="InterPro" id="IPR018076">
    <property type="entry name" value="T2SS_GspF_dom"/>
</dbReference>
<dbReference type="Pfam" id="PF00482">
    <property type="entry name" value="T2SSF"/>
    <property type="match status" value="1"/>
</dbReference>
<keyword evidence="5 6" id="KW-0472">Membrane</keyword>
<evidence type="ECO:0000256" key="1">
    <source>
        <dbReference type="ARBA" id="ARBA00004651"/>
    </source>
</evidence>
<gene>
    <name evidence="8" type="ORF">SAMN05216188_102742</name>
</gene>
<name>A0A1H9F0W3_9PSEU</name>
<evidence type="ECO:0000256" key="6">
    <source>
        <dbReference type="SAM" id="Phobius"/>
    </source>
</evidence>
<comment type="subcellular location">
    <subcellularLocation>
        <location evidence="1">Cell membrane</location>
        <topology evidence="1">Multi-pass membrane protein</topology>
    </subcellularLocation>
</comment>
<dbReference type="GO" id="GO:0005886">
    <property type="term" value="C:plasma membrane"/>
    <property type="evidence" value="ECO:0007669"/>
    <property type="project" value="UniProtKB-SubCell"/>
</dbReference>
<keyword evidence="9" id="KW-1185">Reference proteome</keyword>
<organism evidence="8 9">
    <name type="scientific">Lentzea xinjiangensis</name>
    <dbReference type="NCBI Taxonomy" id="402600"/>
    <lineage>
        <taxon>Bacteria</taxon>
        <taxon>Bacillati</taxon>
        <taxon>Actinomycetota</taxon>
        <taxon>Actinomycetes</taxon>
        <taxon>Pseudonocardiales</taxon>
        <taxon>Pseudonocardiaceae</taxon>
        <taxon>Lentzea</taxon>
    </lineage>
</organism>
<evidence type="ECO:0000313" key="8">
    <source>
        <dbReference type="EMBL" id="SEQ31620.1"/>
    </source>
</evidence>
<evidence type="ECO:0000256" key="5">
    <source>
        <dbReference type="ARBA" id="ARBA00023136"/>
    </source>
</evidence>
<accession>A0A1H9F0W3</accession>
<evidence type="ECO:0000313" key="9">
    <source>
        <dbReference type="Proteomes" id="UP000199352"/>
    </source>
</evidence>
<protein>
    <submittedName>
        <fullName evidence="8">Tight adherence protein B</fullName>
    </submittedName>
</protein>
<keyword evidence="3 6" id="KW-0812">Transmembrane</keyword>
<feature type="transmembrane region" description="Helical" evidence="6">
    <location>
        <begin position="228"/>
        <end position="247"/>
    </location>
</feature>
<dbReference type="PANTHER" id="PTHR35007:SF4">
    <property type="entry name" value="CONSERVED TRANSMEMBRANE PROTEIN-RELATED"/>
    <property type="match status" value="1"/>
</dbReference>
<dbReference type="OrthoDB" id="3712305at2"/>
<dbReference type="EMBL" id="FOFR01000002">
    <property type="protein sequence ID" value="SEQ31620.1"/>
    <property type="molecule type" value="Genomic_DNA"/>
</dbReference>
<feature type="transmembrane region" description="Helical" evidence="6">
    <location>
        <begin position="37"/>
        <end position="64"/>
    </location>
</feature>
<reference evidence="9" key="1">
    <citation type="submission" date="2016-10" db="EMBL/GenBank/DDBJ databases">
        <authorList>
            <person name="Varghese N."/>
            <person name="Submissions S."/>
        </authorList>
    </citation>
    <scope>NUCLEOTIDE SEQUENCE [LARGE SCALE GENOMIC DNA]</scope>
    <source>
        <strain evidence="9">CGMCC 4.3525</strain>
    </source>
</reference>
<dbReference type="RefSeq" id="WP_089950091.1">
    <property type="nucleotide sequence ID" value="NZ_FOFR01000002.1"/>
</dbReference>
<dbReference type="PANTHER" id="PTHR35007">
    <property type="entry name" value="INTEGRAL MEMBRANE PROTEIN-RELATED"/>
    <property type="match status" value="1"/>
</dbReference>
<sequence>MLSLLLLAAALLAWPQLRPLRRLRPKGKREAVVPPHLWVLAAATVTYLVAGVGGLFAGAVLAVTSWRILRRGKRDKATRAATEALSDGIGGVVDELRAGAHPAAAADSAALDTPPPAGDVLRAAAASARSGGDVERTLRELGDPRLKTAVDQLARAWHVSARHGVALADVLDATRRDLDQRAAFARQVHARMAGPRASAAVLAGLPVLGVVLGELSGAGPFHVLTETVAGQVLLVLGAAFLAAGLWWTKRITEVEP</sequence>
<dbReference type="Proteomes" id="UP000199352">
    <property type="component" value="Unassembled WGS sequence"/>
</dbReference>
<keyword evidence="4 6" id="KW-1133">Transmembrane helix</keyword>
<evidence type="ECO:0000256" key="4">
    <source>
        <dbReference type="ARBA" id="ARBA00022989"/>
    </source>
</evidence>
<dbReference type="STRING" id="402600.SAMN05216188_102742"/>
<feature type="transmembrane region" description="Helical" evidence="6">
    <location>
        <begin position="197"/>
        <end position="216"/>
    </location>
</feature>
<evidence type="ECO:0000259" key="7">
    <source>
        <dbReference type="Pfam" id="PF00482"/>
    </source>
</evidence>
<keyword evidence="2" id="KW-1003">Cell membrane</keyword>
<dbReference type="AlphaFoldDB" id="A0A1H9F0W3"/>